<dbReference type="EMBL" id="JAYRBN010000028">
    <property type="protein sequence ID" value="KAL2749062.1"/>
    <property type="molecule type" value="Genomic_DNA"/>
</dbReference>
<accession>A0ABD2CVG4</accession>
<protein>
    <submittedName>
        <fullName evidence="1">Uncharacterized protein</fullName>
    </submittedName>
</protein>
<name>A0ABD2CVG4_VESMC</name>
<organism evidence="1 2">
    <name type="scientific">Vespula maculifrons</name>
    <name type="common">Eastern yellow jacket</name>
    <name type="synonym">Wasp</name>
    <dbReference type="NCBI Taxonomy" id="7453"/>
    <lineage>
        <taxon>Eukaryota</taxon>
        <taxon>Metazoa</taxon>
        <taxon>Ecdysozoa</taxon>
        <taxon>Arthropoda</taxon>
        <taxon>Hexapoda</taxon>
        <taxon>Insecta</taxon>
        <taxon>Pterygota</taxon>
        <taxon>Neoptera</taxon>
        <taxon>Endopterygota</taxon>
        <taxon>Hymenoptera</taxon>
        <taxon>Apocrita</taxon>
        <taxon>Aculeata</taxon>
        <taxon>Vespoidea</taxon>
        <taxon>Vespidae</taxon>
        <taxon>Vespinae</taxon>
        <taxon>Vespula</taxon>
    </lineage>
</organism>
<reference evidence="1 2" key="1">
    <citation type="journal article" date="2024" name="Ann. Entomol. Soc. Am.">
        <title>Genomic analyses of the southern and eastern yellowjacket wasps (Hymenoptera: Vespidae) reveal evolutionary signatures of social life.</title>
        <authorList>
            <person name="Catto M.A."/>
            <person name="Caine P.B."/>
            <person name="Orr S.E."/>
            <person name="Hunt B.G."/>
            <person name="Goodisman M.A.D."/>
        </authorList>
    </citation>
    <scope>NUCLEOTIDE SEQUENCE [LARGE SCALE GENOMIC DNA]</scope>
    <source>
        <strain evidence="1">232</strain>
        <tissue evidence="1">Head and thorax</tissue>
    </source>
</reference>
<proteinExistence type="predicted"/>
<comment type="caution">
    <text evidence="1">The sequence shown here is derived from an EMBL/GenBank/DDBJ whole genome shotgun (WGS) entry which is preliminary data.</text>
</comment>
<gene>
    <name evidence="1" type="ORF">V1477_002672</name>
</gene>
<evidence type="ECO:0000313" key="1">
    <source>
        <dbReference type="EMBL" id="KAL2749062.1"/>
    </source>
</evidence>
<sequence length="92" mass="10720">MCVKHKLPLSRYNPFTLNVTTIECSKGIPSMRFVKIKKQRSKICQCEHNKNLKTSFPIELEKQNVITMKCSEVFETKTNKAFQSIKHGFKVK</sequence>
<dbReference type="Proteomes" id="UP001607303">
    <property type="component" value="Unassembled WGS sequence"/>
</dbReference>
<dbReference type="AlphaFoldDB" id="A0ABD2CVG4"/>
<keyword evidence="2" id="KW-1185">Reference proteome</keyword>
<evidence type="ECO:0000313" key="2">
    <source>
        <dbReference type="Proteomes" id="UP001607303"/>
    </source>
</evidence>